<dbReference type="NCBIfam" id="TIGR00040">
    <property type="entry name" value="yfcE"/>
    <property type="match status" value="1"/>
</dbReference>
<sequence length="166" mass="17546">MKIGIVSDSHGNTGALDAMLAHPAADGVSCWLFAGDIAGDGEYLSMVTRQTVIRVAGNNDWPYSSLQDVEIAEIEGHRIFLTHGHLFGVSFSTAALQEAARAEGADLAVYGHTHVADCSPGEITVLNPGSIARPRDSARGSFLIVSLMPDQQPECRLIRLSGAKGC</sequence>
<evidence type="ECO:0000259" key="3">
    <source>
        <dbReference type="Pfam" id="PF12850"/>
    </source>
</evidence>
<proteinExistence type="inferred from homology"/>
<comment type="cofactor">
    <cofactor evidence="2">
        <name>a divalent metal cation</name>
        <dbReference type="ChEBI" id="CHEBI:60240"/>
    </cofactor>
</comment>
<comment type="similarity">
    <text evidence="1 2">Belongs to the metallophosphoesterase superfamily. YfcE family.</text>
</comment>
<dbReference type="InterPro" id="IPR024654">
    <property type="entry name" value="Calcineurin-like_PHP_lpxH"/>
</dbReference>
<dbReference type="Gene3D" id="3.60.21.10">
    <property type="match status" value="1"/>
</dbReference>
<dbReference type="SUPFAM" id="SSF56300">
    <property type="entry name" value="Metallo-dependent phosphatases"/>
    <property type="match status" value="1"/>
</dbReference>
<dbReference type="PANTHER" id="PTHR11124">
    <property type="entry name" value="VACUOLAR SORTING PROTEIN VPS29"/>
    <property type="match status" value="1"/>
</dbReference>
<gene>
    <name evidence="4" type="ORF">FYJ78_00340</name>
</gene>
<keyword evidence="2" id="KW-0479">Metal-binding</keyword>
<dbReference type="AlphaFoldDB" id="A0A6I2UQY2"/>
<dbReference type="InterPro" id="IPR000979">
    <property type="entry name" value="Phosphodiesterase_MJ0936/Vps29"/>
</dbReference>
<evidence type="ECO:0000313" key="4">
    <source>
        <dbReference type="EMBL" id="MSV23667.1"/>
    </source>
</evidence>
<comment type="caution">
    <text evidence="4">The sequence shown here is derived from an EMBL/GenBank/DDBJ whole genome shotgun (WGS) entry which is preliminary data.</text>
</comment>
<dbReference type="Pfam" id="PF12850">
    <property type="entry name" value="Metallophos_2"/>
    <property type="match status" value="1"/>
</dbReference>
<accession>A0A6I2UQY2</accession>
<dbReference type="InterPro" id="IPR029052">
    <property type="entry name" value="Metallo-depent_PP-like"/>
</dbReference>
<organism evidence="4 5">
    <name type="scientific">Selenomonas montiformis</name>
    <dbReference type="NCBI Taxonomy" id="2652285"/>
    <lineage>
        <taxon>Bacteria</taxon>
        <taxon>Bacillati</taxon>
        <taxon>Bacillota</taxon>
        <taxon>Negativicutes</taxon>
        <taxon>Selenomonadales</taxon>
        <taxon>Selenomonadaceae</taxon>
        <taxon>Selenomonas</taxon>
    </lineage>
</organism>
<dbReference type="GO" id="GO:0016787">
    <property type="term" value="F:hydrolase activity"/>
    <property type="evidence" value="ECO:0007669"/>
    <property type="project" value="UniProtKB-UniRule"/>
</dbReference>
<feature type="domain" description="Calcineurin-like phosphoesterase" evidence="3">
    <location>
        <begin position="1"/>
        <end position="147"/>
    </location>
</feature>
<name>A0A6I2UQY2_9FIRM</name>
<dbReference type="EC" id="3.1.4.-" evidence="2"/>
<evidence type="ECO:0000313" key="5">
    <source>
        <dbReference type="Proteomes" id="UP000430222"/>
    </source>
</evidence>
<dbReference type="Proteomes" id="UP000430222">
    <property type="component" value="Unassembled WGS sequence"/>
</dbReference>
<keyword evidence="5" id="KW-1185">Reference proteome</keyword>
<dbReference type="RefSeq" id="WP_154619427.1">
    <property type="nucleotide sequence ID" value="NZ_JBQHVT010000006.1"/>
</dbReference>
<dbReference type="EMBL" id="VUNL01000001">
    <property type="protein sequence ID" value="MSV23667.1"/>
    <property type="molecule type" value="Genomic_DNA"/>
</dbReference>
<dbReference type="GO" id="GO:0046872">
    <property type="term" value="F:metal ion binding"/>
    <property type="evidence" value="ECO:0007669"/>
    <property type="project" value="UniProtKB-KW"/>
</dbReference>
<evidence type="ECO:0000256" key="2">
    <source>
        <dbReference type="RuleBase" id="RU362039"/>
    </source>
</evidence>
<protein>
    <recommendedName>
        <fullName evidence="2">Phosphoesterase</fullName>
        <ecNumber evidence="2">3.1.4.-</ecNumber>
    </recommendedName>
</protein>
<reference evidence="4 5" key="1">
    <citation type="submission" date="2019-08" db="EMBL/GenBank/DDBJ databases">
        <title>In-depth cultivation of the pig gut microbiome towards novel bacterial diversity and tailored functional studies.</title>
        <authorList>
            <person name="Wylensek D."/>
            <person name="Hitch T.C.A."/>
            <person name="Clavel T."/>
        </authorList>
    </citation>
    <scope>NUCLEOTIDE SEQUENCE [LARGE SCALE GENOMIC DNA]</scope>
    <source>
        <strain evidence="5">WCA-380-WT-3B3</strain>
    </source>
</reference>
<evidence type="ECO:0000256" key="1">
    <source>
        <dbReference type="ARBA" id="ARBA00008950"/>
    </source>
</evidence>